<evidence type="ECO:0000313" key="1">
    <source>
        <dbReference type="Proteomes" id="UP000887576"/>
    </source>
</evidence>
<dbReference type="WBParaSite" id="JU765_v2.g14158.t1">
    <property type="protein sequence ID" value="JU765_v2.g14158.t1"/>
    <property type="gene ID" value="JU765_v2.g14158"/>
</dbReference>
<sequence>MKKSKNNPEKPLISTRPSKSAERPDNVKKNVKKNQRIRLPRIGDIVDVRNIEDVGIVPQSLPQRQHRRQMTGTEEILEEFIVLDDEAGPSSKSTKAKSPRKTRKNDKSSTNSTLSRSSKSLPRFGYEKDDESSSYAEVWEKALKNPDISTTEEYEKPEKIAVSAIPFPPTQAVRFVNKFSKRQLSLKELAPETSAKNEHLLFSNEAKKRQSDGIHDCSKIAGKILKQMFDNPDEFDSMFTIQLPNSLRVFDHKTLTNDDNKDLKVDEIGKNKYEQDFNTPLFVNNNSRQRQIPQTLALANFNHEIPFGKLQLLKSGRIVLKIANRQFDLVSYGNKKEYNLAAIFDFEGLMETNPKKQKPPQNQRQPTLKILGQIDHCFSAFYDYSKILENVPQNIPKPKQMEILPGKPIEVDLTKDPEKKVPDMKNAKKQRSYSKKKTVVKIELPKNRSKILRKSRKR</sequence>
<protein>
    <submittedName>
        <fullName evidence="2">Uncharacterized protein</fullName>
    </submittedName>
</protein>
<organism evidence="1 2">
    <name type="scientific">Panagrolaimus sp. JU765</name>
    <dbReference type="NCBI Taxonomy" id="591449"/>
    <lineage>
        <taxon>Eukaryota</taxon>
        <taxon>Metazoa</taxon>
        <taxon>Ecdysozoa</taxon>
        <taxon>Nematoda</taxon>
        <taxon>Chromadorea</taxon>
        <taxon>Rhabditida</taxon>
        <taxon>Tylenchina</taxon>
        <taxon>Panagrolaimomorpha</taxon>
        <taxon>Panagrolaimoidea</taxon>
        <taxon>Panagrolaimidae</taxon>
        <taxon>Panagrolaimus</taxon>
    </lineage>
</organism>
<name>A0AC34Q9D2_9BILA</name>
<evidence type="ECO:0000313" key="2">
    <source>
        <dbReference type="WBParaSite" id="JU765_v2.g14158.t1"/>
    </source>
</evidence>
<proteinExistence type="predicted"/>
<accession>A0AC34Q9D2</accession>
<dbReference type="Proteomes" id="UP000887576">
    <property type="component" value="Unplaced"/>
</dbReference>
<reference evidence="2" key="1">
    <citation type="submission" date="2022-11" db="UniProtKB">
        <authorList>
            <consortium name="WormBaseParasite"/>
        </authorList>
    </citation>
    <scope>IDENTIFICATION</scope>
</reference>